<feature type="region of interest" description="Disordered" evidence="1">
    <location>
        <begin position="61"/>
        <end position="102"/>
    </location>
</feature>
<feature type="region of interest" description="Disordered" evidence="1">
    <location>
        <begin position="123"/>
        <end position="147"/>
    </location>
</feature>
<dbReference type="AlphaFoldDB" id="A0A0E0ARC9"/>
<dbReference type="HOGENOM" id="CLU_1117179_0_0_1"/>
<reference evidence="2" key="1">
    <citation type="submission" date="2015-04" db="UniProtKB">
        <authorList>
            <consortium name="EnsemblPlants"/>
        </authorList>
    </citation>
    <scope>IDENTIFICATION</scope>
</reference>
<sequence>MNTKFINTNQNKNHHRTNVAPPAIDAAYTAPPTADTRSAMRTTAPPTTDAAYVVLPTADTGSATRTTAPPAADATETAFDGVPPATDAGPAMETTGSTTGDVVPPAADALDTSFPFSTAQTQAGGRCRCHHNEAETPPAPSSPPPLPPPKVSAIPLLRLRDPPLCPHDEAEMPLPPPASTMATACRAKPASSPPSRATPIALGRRRRRPRDGGCPLLPNPRCAAQTHVAPEATEVGQSWIQTTATTTSR</sequence>
<name>A0A0E0ARC9_9ORYZ</name>
<dbReference type="EnsemblPlants" id="OGLUM08G04470.1">
    <property type="protein sequence ID" value="OGLUM08G04470.1"/>
    <property type="gene ID" value="OGLUM08G04470"/>
</dbReference>
<keyword evidence="3" id="KW-1185">Reference proteome</keyword>
<feature type="compositionally biased region" description="Low complexity" evidence="1">
    <location>
        <begin position="61"/>
        <end position="78"/>
    </location>
</feature>
<organism evidence="2">
    <name type="scientific">Oryza glumipatula</name>
    <dbReference type="NCBI Taxonomy" id="40148"/>
    <lineage>
        <taxon>Eukaryota</taxon>
        <taxon>Viridiplantae</taxon>
        <taxon>Streptophyta</taxon>
        <taxon>Embryophyta</taxon>
        <taxon>Tracheophyta</taxon>
        <taxon>Spermatophyta</taxon>
        <taxon>Magnoliopsida</taxon>
        <taxon>Liliopsida</taxon>
        <taxon>Poales</taxon>
        <taxon>Poaceae</taxon>
        <taxon>BOP clade</taxon>
        <taxon>Oryzoideae</taxon>
        <taxon>Oryzeae</taxon>
        <taxon>Oryzinae</taxon>
        <taxon>Oryza</taxon>
    </lineage>
</organism>
<feature type="region of interest" description="Disordered" evidence="1">
    <location>
        <begin position="230"/>
        <end position="249"/>
    </location>
</feature>
<dbReference type="Proteomes" id="UP000026961">
    <property type="component" value="Chromosome 8"/>
</dbReference>
<evidence type="ECO:0000256" key="1">
    <source>
        <dbReference type="SAM" id="MobiDB-lite"/>
    </source>
</evidence>
<evidence type="ECO:0000313" key="2">
    <source>
        <dbReference type="EnsemblPlants" id="OGLUM08G04470.1"/>
    </source>
</evidence>
<reference evidence="2" key="2">
    <citation type="submission" date="2018-05" db="EMBL/GenBank/DDBJ databases">
        <title>OgluRS3 (Oryza glumaepatula Reference Sequence Version 3).</title>
        <authorList>
            <person name="Zhang J."/>
            <person name="Kudrna D."/>
            <person name="Lee S."/>
            <person name="Talag J."/>
            <person name="Welchert J."/>
            <person name="Wing R.A."/>
        </authorList>
    </citation>
    <scope>NUCLEOTIDE SEQUENCE [LARGE SCALE GENOMIC DNA]</scope>
</reference>
<accession>A0A0E0ARC9</accession>
<evidence type="ECO:0000313" key="3">
    <source>
        <dbReference type="Proteomes" id="UP000026961"/>
    </source>
</evidence>
<feature type="region of interest" description="Disordered" evidence="1">
    <location>
        <begin position="181"/>
        <end position="219"/>
    </location>
</feature>
<proteinExistence type="predicted"/>
<feature type="compositionally biased region" description="Polar residues" evidence="1">
    <location>
        <begin position="235"/>
        <end position="249"/>
    </location>
</feature>
<feature type="compositionally biased region" description="Pro residues" evidence="1">
    <location>
        <begin position="137"/>
        <end position="147"/>
    </location>
</feature>
<protein>
    <submittedName>
        <fullName evidence="2">Uncharacterized protein</fullName>
    </submittedName>
</protein>
<dbReference type="Gramene" id="OGLUM08G04470.1">
    <property type="protein sequence ID" value="OGLUM08G04470.1"/>
    <property type="gene ID" value="OGLUM08G04470"/>
</dbReference>